<accession>A0A9D4KIF9</accession>
<evidence type="ECO:0000256" key="7">
    <source>
        <dbReference type="ARBA" id="ARBA00022989"/>
    </source>
</evidence>
<evidence type="ECO:0000256" key="3">
    <source>
        <dbReference type="ARBA" id="ARBA00022676"/>
    </source>
</evidence>
<evidence type="ECO:0000313" key="13">
    <source>
        <dbReference type="Proteomes" id="UP000828390"/>
    </source>
</evidence>
<reference evidence="12" key="1">
    <citation type="journal article" date="2019" name="bioRxiv">
        <title>The Genome of the Zebra Mussel, Dreissena polymorpha: A Resource for Invasive Species Research.</title>
        <authorList>
            <person name="McCartney M.A."/>
            <person name="Auch B."/>
            <person name="Kono T."/>
            <person name="Mallez S."/>
            <person name="Zhang Y."/>
            <person name="Obille A."/>
            <person name="Becker A."/>
            <person name="Abrahante J.E."/>
            <person name="Garbe J."/>
            <person name="Badalamenti J.P."/>
            <person name="Herman A."/>
            <person name="Mangelson H."/>
            <person name="Liachko I."/>
            <person name="Sullivan S."/>
            <person name="Sone E.D."/>
            <person name="Koren S."/>
            <person name="Silverstein K.A.T."/>
            <person name="Beckman K.B."/>
            <person name="Gohl D.M."/>
        </authorList>
    </citation>
    <scope>NUCLEOTIDE SEQUENCE</scope>
    <source>
        <strain evidence="12">Duluth1</strain>
        <tissue evidence="12">Whole animal</tissue>
    </source>
</reference>
<keyword evidence="10" id="KW-0325">Glycoprotein</keyword>
<keyword evidence="8 11" id="KW-0333">Golgi apparatus</keyword>
<keyword evidence="3 11" id="KW-0328">Glycosyltransferase</keyword>
<reference evidence="12" key="2">
    <citation type="submission" date="2020-11" db="EMBL/GenBank/DDBJ databases">
        <authorList>
            <person name="McCartney M.A."/>
            <person name="Auch B."/>
            <person name="Kono T."/>
            <person name="Mallez S."/>
            <person name="Becker A."/>
            <person name="Gohl D.M."/>
            <person name="Silverstein K.A.T."/>
            <person name="Koren S."/>
            <person name="Bechman K.B."/>
            <person name="Herman A."/>
            <person name="Abrahante J.E."/>
            <person name="Garbe J."/>
        </authorList>
    </citation>
    <scope>NUCLEOTIDE SEQUENCE</scope>
    <source>
        <strain evidence="12">Duluth1</strain>
        <tissue evidence="12">Whole animal</tissue>
    </source>
</reference>
<evidence type="ECO:0000256" key="11">
    <source>
        <dbReference type="RuleBase" id="RU363063"/>
    </source>
</evidence>
<evidence type="ECO:0000313" key="12">
    <source>
        <dbReference type="EMBL" id="KAH3839681.1"/>
    </source>
</evidence>
<comment type="subcellular location">
    <subcellularLocation>
        <location evidence="1 11">Golgi apparatus membrane</location>
        <topology evidence="1 11">Single-pass type II membrane protein</topology>
    </subcellularLocation>
</comment>
<evidence type="ECO:0000256" key="8">
    <source>
        <dbReference type="ARBA" id="ARBA00023034"/>
    </source>
</evidence>
<feature type="transmembrane region" description="Helical" evidence="11">
    <location>
        <begin position="23"/>
        <end position="43"/>
    </location>
</feature>
<keyword evidence="4" id="KW-0808">Transferase</keyword>
<evidence type="ECO:0000256" key="9">
    <source>
        <dbReference type="ARBA" id="ARBA00023136"/>
    </source>
</evidence>
<proteinExistence type="inferred from homology"/>
<dbReference type="EC" id="2.4.1.-" evidence="11"/>
<evidence type="ECO:0000256" key="4">
    <source>
        <dbReference type="ARBA" id="ARBA00022679"/>
    </source>
</evidence>
<keyword evidence="13" id="KW-1185">Reference proteome</keyword>
<evidence type="ECO:0000256" key="5">
    <source>
        <dbReference type="ARBA" id="ARBA00022692"/>
    </source>
</evidence>
<name>A0A9D4KIF9_DREPO</name>
<dbReference type="Pfam" id="PF01762">
    <property type="entry name" value="Galactosyl_T"/>
    <property type="match status" value="1"/>
</dbReference>
<evidence type="ECO:0000256" key="6">
    <source>
        <dbReference type="ARBA" id="ARBA00022968"/>
    </source>
</evidence>
<dbReference type="Gene3D" id="3.90.550.50">
    <property type="match status" value="1"/>
</dbReference>
<dbReference type="EMBL" id="JAIWYP010000004">
    <property type="protein sequence ID" value="KAH3839681.1"/>
    <property type="molecule type" value="Genomic_DNA"/>
</dbReference>
<dbReference type="OrthoDB" id="7753208at2759"/>
<keyword evidence="7 11" id="KW-1133">Transmembrane helix</keyword>
<evidence type="ECO:0000256" key="10">
    <source>
        <dbReference type="ARBA" id="ARBA00023180"/>
    </source>
</evidence>
<dbReference type="FunFam" id="3.90.550.50:FF:000001">
    <property type="entry name" value="Hexosyltransferase"/>
    <property type="match status" value="1"/>
</dbReference>
<keyword evidence="6 11" id="KW-0735">Signal-anchor</keyword>
<organism evidence="12 13">
    <name type="scientific">Dreissena polymorpha</name>
    <name type="common">Zebra mussel</name>
    <name type="synonym">Mytilus polymorpha</name>
    <dbReference type="NCBI Taxonomy" id="45954"/>
    <lineage>
        <taxon>Eukaryota</taxon>
        <taxon>Metazoa</taxon>
        <taxon>Spiralia</taxon>
        <taxon>Lophotrochozoa</taxon>
        <taxon>Mollusca</taxon>
        <taxon>Bivalvia</taxon>
        <taxon>Autobranchia</taxon>
        <taxon>Heteroconchia</taxon>
        <taxon>Euheterodonta</taxon>
        <taxon>Imparidentia</taxon>
        <taxon>Neoheterodontei</taxon>
        <taxon>Myida</taxon>
        <taxon>Dreissenoidea</taxon>
        <taxon>Dreissenidae</taxon>
        <taxon>Dreissena</taxon>
    </lineage>
</organism>
<dbReference type="Proteomes" id="UP000828390">
    <property type="component" value="Unassembled WGS sequence"/>
</dbReference>
<dbReference type="GO" id="GO:0016758">
    <property type="term" value="F:hexosyltransferase activity"/>
    <property type="evidence" value="ECO:0007669"/>
    <property type="project" value="InterPro"/>
</dbReference>
<evidence type="ECO:0000256" key="2">
    <source>
        <dbReference type="ARBA" id="ARBA00008661"/>
    </source>
</evidence>
<comment type="similarity">
    <text evidence="2 11">Belongs to the glycosyltransferase 31 family.</text>
</comment>
<dbReference type="InterPro" id="IPR002659">
    <property type="entry name" value="Glyco_trans_31"/>
</dbReference>
<dbReference type="PANTHER" id="PTHR11214:SF364">
    <property type="entry name" value="HEXOSYLTRANSFERASE"/>
    <property type="match status" value="1"/>
</dbReference>
<evidence type="ECO:0000256" key="1">
    <source>
        <dbReference type="ARBA" id="ARBA00004323"/>
    </source>
</evidence>
<dbReference type="PANTHER" id="PTHR11214">
    <property type="entry name" value="BETA-1,3-N-ACETYLGLUCOSAMINYLTRANSFERASE"/>
    <property type="match status" value="1"/>
</dbReference>
<comment type="caution">
    <text evidence="12">The sequence shown here is derived from an EMBL/GenBank/DDBJ whole genome shotgun (WGS) entry which is preliminary data.</text>
</comment>
<dbReference type="GO" id="GO:0000139">
    <property type="term" value="C:Golgi membrane"/>
    <property type="evidence" value="ECO:0007669"/>
    <property type="project" value="UniProtKB-SubCell"/>
</dbReference>
<dbReference type="GO" id="GO:0006493">
    <property type="term" value="P:protein O-linked glycosylation"/>
    <property type="evidence" value="ECO:0007669"/>
    <property type="project" value="TreeGrafter"/>
</dbReference>
<dbReference type="AlphaFoldDB" id="A0A9D4KIF9"/>
<keyword evidence="9 11" id="KW-0472">Membrane</keyword>
<keyword evidence="5 11" id="KW-0812">Transmembrane</keyword>
<gene>
    <name evidence="12" type="ORF">DPMN_113114</name>
</gene>
<sequence length="434" mass="49959">MASLSFPRSIIRMVWKQFQRKEITLTSAIVIVLIIFFVGTTLFSPAKPPTFLTRLDDMQIDLNKLKQDTKDAILIEQDDGEVFVAFRLKDSAHFLNDDRGGRLLFTYRPEPQKSSALPLTSATNGRDFTVNMPLPTYPLTLANNTFLINNEHLCSSSLNMSFVVLVHTATENFLRRASIRETWANHRIFRNHTIRIAFLVGQPEKDSTQVLIEHESVMHKDIIQGNFMDSYRNLTHKGVLGFRWVSEYCSHAKYVVKTDDDVFLNVFKMFEKIDTNVFNKQKHIWCPVRQNGTSEIQREKGKWKIDASLFPNMKHYPVTYCNGYFVILTGDLISSLYEASRTTPFFWIDDVYLFGLLVDKVGGVKFETLPNLNLNENKAIECFNSNVTCDMFVANANSDGVMDRLWFRAINQNIALVKKYSNNLLLKNLNTTKT</sequence>
<protein>
    <recommendedName>
        <fullName evidence="11">Hexosyltransferase</fullName>
        <ecNumber evidence="11">2.4.1.-</ecNumber>
    </recommendedName>
</protein>